<dbReference type="EMBL" id="LT629748">
    <property type="protein sequence ID" value="SDS03969.1"/>
    <property type="molecule type" value="Genomic_DNA"/>
</dbReference>
<dbReference type="OrthoDB" id="363206at2"/>
<organism evidence="1 2">
    <name type="scientific">Halopseudomonas litoralis</name>
    <dbReference type="NCBI Taxonomy" id="797277"/>
    <lineage>
        <taxon>Bacteria</taxon>
        <taxon>Pseudomonadati</taxon>
        <taxon>Pseudomonadota</taxon>
        <taxon>Gammaproteobacteria</taxon>
        <taxon>Pseudomonadales</taxon>
        <taxon>Pseudomonadaceae</taxon>
        <taxon>Halopseudomonas</taxon>
    </lineage>
</organism>
<dbReference type="AlphaFoldDB" id="A0A1H1P037"/>
<evidence type="ECO:0000313" key="2">
    <source>
        <dbReference type="Proteomes" id="UP000243426"/>
    </source>
</evidence>
<keyword evidence="2" id="KW-1185">Reference proteome</keyword>
<protein>
    <submittedName>
        <fullName evidence="1">Uncharacterized protein</fullName>
    </submittedName>
</protein>
<sequence length="152" mass="17355">MIQYPAGLPCFERTGYGLKTKDPQLRSELESGRSRPRRKFTQTPTAIEVVTRPMNDAQAQLFEAWWEQVLVSGTKWVDLPLKTPLGMQHYTAQFVGIYDGPLLVGVSHWRFSCTVVLRKRPLIPAPWAAQAPDWILNAGKFDRLMNDTWPEA</sequence>
<dbReference type="RefSeq" id="WP_090272350.1">
    <property type="nucleotide sequence ID" value="NZ_LT629748.1"/>
</dbReference>
<reference evidence="2" key="1">
    <citation type="submission" date="2016-10" db="EMBL/GenBank/DDBJ databases">
        <authorList>
            <person name="Varghese N."/>
            <person name="Submissions S."/>
        </authorList>
    </citation>
    <scope>NUCLEOTIDE SEQUENCE [LARGE SCALE GENOMIC DNA]</scope>
    <source>
        <strain evidence="2">2SM5</strain>
    </source>
</reference>
<name>A0A1H1P037_9GAMM</name>
<dbReference type="STRING" id="797277.SAMN05216198_1042"/>
<dbReference type="Proteomes" id="UP000243426">
    <property type="component" value="Chromosome I"/>
</dbReference>
<gene>
    <name evidence="1" type="ORF">SAMN05216198_1042</name>
</gene>
<accession>A0A1H1P037</accession>
<evidence type="ECO:0000313" key="1">
    <source>
        <dbReference type="EMBL" id="SDS03969.1"/>
    </source>
</evidence>
<proteinExistence type="predicted"/>